<reference evidence="1" key="2">
    <citation type="journal article" date="2015" name="Fish Shellfish Immunol.">
        <title>Early steps in the European eel (Anguilla anguilla)-Vibrio vulnificus interaction in the gills: Role of the RtxA13 toxin.</title>
        <authorList>
            <person name="Callol A."/>
            <person name="Pajuelo D."/>
            <person name="Ebbesson L."/>
            <person name="Teles M."/>
            <person name="MacKenzie S."/>
            <person name="Amaro C."/>
        </authorList>
    </citation>
    <scope>NUCLEOTIDE SEQUENCE</scope>
</reference>
<reference evidence="1" key="1">
    <citation type="submission" date="2014-11" db="EMBL/GenBank/DDBJ databases">
        <authorList>
            <person name="Amaro Gonzalez C."/>
        </authorList>
    </citation>
    <scope>NUCLEOTIDE SEQUENCE</scope>
</reference>
<sequence>MATVICRSKRICMCPFQSFWSSAVGTWPTGVFFMLTAHGKGFLQIYILLGLADQKQLNTPNTSQTLMVS</sequence>
<accession>A0A0E9VRT5</accession>
<evidence type="ECO:0000313" key="1">
    <source>
        <dbReference type="EMBL" id="JAH79998.1"/>
    </source>
</evidence>
<dbReference type="EMBL" id="GBXM01028579">
    <property type="protein sequence ID" value="JAH79998.1"/>
    <property type="molecule type" value="Transcribed_RNA"/>
</dbReference>
<name>A0A0E9VRT5_ANGAN</name>
<dbReference type="AlphaFoldDB" id="A0A0E9VRT5"/>
<protein>
    <submittedName>
        <fullName evidence="1">Uncharacterized protein</fullName>
    </submittedName>
</protein>
<proteinExistence type="predicted"/>
<organism evidence="1">
    <name type="scientific">Anguilla anguilla</name>
    <name type="common">European freshwater eel</name>
    <name type="synonym">Muraena anguilla</name>
    <dbReference type="NCBI Taxonomy" id="7936"/>
    <lineage>
        <taxon>Eukaryota</taxon>
        <taxon>Metazoa</taxon>
        <taxon>Chordata</taxon>
        <taxon>Craniata</taxon>
        <taxon>Vertebrata</taxon>
        <taxon>Euteleostomi</taxon>
        <taxon>Actinopterygii</taxon>
        <taxon>Neopterygii</taxon>
        <taxon>Teleostei</taxon>
        <taxon>Anguilliformes</taxon>
        <taxon>Anguillidae</taxon>
        <taxon>Anguilla</taxon>
    </lineage>
</organism>